<comment type="caution">
    <text evidence="1">The sequence shown here is derived from an EMBL/GenBank/DDBJ whole genome shotgun (WGS) entry which is preliminary data.</text>
</comment>
<sequence length="55" mass="6756">MSRKSLHGPVTVSYLTPEELEAYRNRPRPKYYDHDNRRLIDWRWPKSRKRKGVSK</sequence>
<proteinExistence type="predicted"/>
<dbReference type="PATRIC" id="fig|153151.4.peg.1262"/>
<organism evidence="1 2">
    <name type="scientific">Parageobacillus toebii</name>
    <dbReference type="NCBI Taxonomy" id="153151"/>
    <lineage>
        <taxon>Bacteria</taxon>
        <taxon>Bacillati</taxon>
        <taxon>Bacillota</taxon>
        <taxon>Bacilli</taxon>
        <taxon>Bacillales</taxon>
        <taxon>Anoxybacillaceae</taxon>
        <taxon>Parageobacillus</taxon>
    </lineage>
</organism>
<evidence type="ECO:0000313" key="2">
    <source>
        <dbReference type="Proteomes" id="UP000075324"/>
    </source>
</evidence>
<gene>
    <name evidence="1" type="ORF">B4110_0599</name>
</gene>
<dbReference type="RefSeq" id="WP_162839701.1">
    <property type="nucleotide sequence ID" value="NZ_CP070511.1"/>
</dbReference>
<dbReference type="Proteomes" id="UP000075324">
    <property type="component" value="Unassembled WGS sequence"/>
</dbReference>
<dbReference type="GeneID" id="94901325"/>
<dbReference type="AlphaFoldDB" id="A0A150MJC2"/>
<protein>
    <submittedName>
        <fullName evidence="1">Uncharacterized protein</fullName>
    </submittedName>
</protein>
<name>A0A150MJC2_9BACL</name>
<dbReference type="EMBL" id="LQYW01000149">
    <property type="protein sequence ID" value="KYD24591.1"/>
    <property type="molecule type" value="Genomic_DNA"/>
</dbReference>
<evidence type="ECO:0000313" key="1">
    <source>
        <dbReference type="EMBL" id="KYD24591.1"/>
    </source>
</evidence>
<reference evidence="1 2" key="1">
    <citation type="submission" date="2016-01" db="EMBL/GenBank/DDBJ databases">
        <title>Draft Genome Sequences of Seven Thermophilic Sporeformers Isolated from Foods.</title>
        <authorList>
            <person name="Berendsen E.M."/>
            <person name="Wells-Bennik M.H."/>
            <person name="Krawcyk A.O."/>
            <person name="De Jong A."/>
            <person name="Holsappel S."/>
            <person name="Eijlander R.T."/>
            <person name="Kuipers O.P."/>
        </authorList>
    </citation>
    <scope>NUCLEOTIDE SEQUENCE [LARGE SCALE GENOMIC DNA]</scope>
    <source>
        <strain evidence="1 2">B4110</strain>
    </source>
</reference>
<accession>A0A150MJC2</accession>